<evidence type="ECO:0000313" key="3">
    <source>
        <dbReference type="EMBL" id="KAA0193703.1"/>
    </source>
</evidence>
<dbReference type="PANTHER" id="PTHR11373">
    <property type="entry name" value="DEOXYNUCLEOSIDE TRIPHOSPHATE TRIPHOSPHOHYDROLASE"/>
    <property type="match status" value="1"/>
</dbReference>
<keyword evidence="4" id="KW-1185">Reference proteome</keyword>
<dbReference type="CDD" id="cd00077">
    <property type="entry name" value="HDc"/>
    <property type="match status" value="1"/>
</dbReference>
<proteinExistence type="inferred from homology"/>
<dbReference type="SUPFAM" id="SSF109604">
    <property type="entry name" value="HD-domain/PDEase-like"/>
    <property type="match status" value="1"/>
</dbReference>
<protein>
    <submittedName>
        <fullName evidence="3">Deoxynucleoside triphosphate triphosphohydrolase SAMHD1</fullName>
    </submittedName>
</protein>
<dbReference type="GO" id="GO:0005634">
    <property type="term" value="C:nucleus"/>
    <property type="evidence" value="ECO:0007669"/>
    <property type="project" value="TreeGrafter"/>
</dbReference>
<dbReference type="InterPro" id="IPR003607">
    <property type="entry name" value="HD/PDEase_dom"/>
</dbReference>
<evidence type="ECO:0000256" key="1">
    <source>
        <dbReference type="ARBA" id="ARBA00005776"/>
    </source>
</evidence>
<dbReference type="EMBL" id="LUCM01004865">
    <property type="protein sequence ID" value="KAA0193703.1"/>
    <property type="molecule type" value="Genomic_DNA"/>
</dbReference>
<evidence type="ECO:0000259" key="2">
    <source>
        <dbReference type="SMART" id="SM00471"/>
    </source>
</evidence>
<accession>A0A8E0VM85</accession>
<dbReference type="PANTHER" id="PTHR11373:SF4">
    <property type="entry name" value="DEOXYNUCLEOSIDE TRIPHOSPHATE TRIPHOSPHOHYDROLASE SAMHD1"/>
    <property type="match status" value="1"/>
</dbReference>
<feature type="domain" description="HD/PDEase" evidence="2">
    <location>
        <begin position="42"/>
        <end position="195"/>
    </location>
</feature>
<dbReference type="Gene3D" id="1.10.3210.10">
    <property type="entry name" value="Hypothetical protein af1432"/>
    <property type="match status" value="1"/>
</dbReference>
<dbReference type="Pfam" id="PF01966">
    <property type="entry name" value="HD"/>
    <property type="match status" value="1"/>
</dbReference>
<dbReference type="Proteomes" id="UP000728185">
    <property type="component" value="Unassembled WGS sequence"/>
</dbReference>
<reference evidence="3" key="1">
    <citation type="submission" date="2019-05" db="EMBL/GenBank/DDBJ databases">
        <title>Annotation for the trematode Fasciolopsis buski.</title>
        <authorList>
            <person name="Choi Y.-J."/>
        </authorList>
    </citation>
    <scope>NUCLEOTIDE SEQUENCE</scope>
    <source>
        <strain evidence="3">HT</strain>
        <tissue evidence="3">Whole worm</tissue>
    </source>
</reference>
<dbReference type="InterPro" id="IPR006674">
    <property type="entry name" value="HD_domain"/>
</dbReference>
<sequence length="508" mass="58470">MDSVHGMIELDPVCLLIVDSPEFQRLRDMRQLGFSYLVYPGCQHSRFEHSLGTYHLTSKLLTMIQNNPEYDGPEIGTQEVLEVKVAALCHDLGHGPFSHCWELFIRAGGERYHQYSHEKMSCSILDRIVRNNSKLREELTSAGVNVEFVKSLILGQPDAFPNREPFLYEIVSNSINGIDMDKCDYLLRDSHHAGMGHGAAIVDLDRFMRFFRPAFCVTGEELKTDVDRPVDRQHLHGSWHMCFCESEMDNVTRIFSLRNYLHKKLYKHRTMTAMSHMFLDALELLEPKMRWRDLCVGAIDSKNEDAMNEFLQLTDHVLRDIYNKRTYLSNHVCPGQLDKASELVNRLLTRDFYKYISSAFVVNSKQFGHQREHVSVMADCLQLISSGTYIPNHRLLDDQTANLPVELEEIVKSSLPTELKKKTTFIVAKETFSSNSTHNAPNFFCYSRDGKTFVVHQPLYVVHEYRVFLKGCEGMGKAEKSSLTIKLSEAFDAWCKQHVTSRKTLLVP</sequence>
<comment type="caution">
    <text evidence="3">The sequence shown here is derived from an EMBL/GenBank/DDBJ whole genome shotgun (WGS) entry which is preliminary data.</text>
</comment>
<dbReference type="GO" id="GO:0006203">
    <property type="term" value="P:dGTP catabolic process"/>
    <property type="evidence" value="ECO:0007669"/>
    <property type="project" value="TreeGrafter"/>
</dbReference>
<dbReference type="OrthoDB" id="9991235at2759"/>
<organism evidence="3 4">
    <name type="scientific">Fasciolopsis buskii</name>
    <dbReference type="NCBI Taxonomy" id="27845"/>
    <lineage>
        <taxon>Eukaryota</taxon>
        <taxon>Metazoa</taxon>
        <taxon>Spiralia</taxon>
        <taxon>Lophotrochozoa</taxon>
        <taxon>Platyhelminthes</taxon>
        <taxon>Trematoda</taxon>
        <taxon>Digenea</taxon>
        <taxon>Plagiorchiida</taxon>
        <taxon>Echinostomata</taxon>
        <taxon>Echinostomatoidea</taxon>
        <taxon>Fasciolidae</taxon>
        <taxon>Fasciolopsis</taxon>
    </lineage>
</organism>
<dbReference type="InterPro" id="IPR050135">
    <property type="entry name" value="dGTPase-like"/>
</dbReference>
<gene>
    <name evidence="3" type="ORF">FBUS_02347</name>
</gene>
<dbReference type="GO" id="GO:0008832">
    <property type="term" value="F:dGTPase activity"/>
    <property type="evidence" value="ECO:0007669"/>
    <property type="project" value="TreeGrafter"/>
</dbReference>
<name>A0A8E0VM85_9TREM</name>
<dbReference type="AlphaFoldDB" id="A0A8E0VM85"/>
<dbReference type="SMART" id="SM00471">
    <property type="entry name" value="HDc"/>
    <property type="match status" value="1"/>
</dbReference>
<evidence type="ECO:0000313" key="4">
    <source>
        <dbReference type="Proteomes" id="UP000728185"/>
    </source>
</evidence>
<comment type="similarity">
    <text evidence="1">Belongs to the SAMHD1 family.</text>
</comment>